<proteinExistence type="predicted"/>
<sequence length="477" mass="52232">MQDVLLDYGDSRMKVELPDTATVVRFGQSYQDPPAVDPVEATRNALRNPLGTPPLREMGGPNKKVVIGFPDRVKGGSQKNSHRKTAIPLIIEELLAGGTKLENITLLCCMGLHRQNTLAEWYDYLGHEIVDQFWPDRIINHDAEAPDLLDFGVDGMGNAVQCNRMMAEADLPIVVGHCAGNPYGGYSGGYKMVVTGMTGMKSIASHHAPKTMHRDDWLGASPKQHMRHQFRAIGEAMEAGMGKRFFGVDAVLGQKSQVLGVAAGTLAEVEKATWPLAKERTNVFLDMEEKADVLVIGLPRNFHYGPGMGTNPILMSLAIGGQLSRSWGAFREGGVIIAASMCDGWFNPDWFPSYEPTYELLQKYNSAPEFLASDDARTISQDPGYIYKYRTAFTYHPFHAMSMISGGSVPANRTSAVFIVGAKAPRYARGMGFKPVSTFEEALRQAERYVGKNPRVLCTPEAFSGGTAVHLQLKNGA</sequence>
<dbReference type="PANTHER" id="PTHR33171">
    <property type="entry name" value="LAR_N DOMAIN-CONTAINING PROTEIN"/>
    <property type="match status" value="1"/>
</dbReference>
<gene>
    <name evidence="2" type="ORF">SAMN05428963_1313</name>
</gene>
<dbReference type="PANTHER" id="PTHR33171:SF17">
    <property type="entry name" value="LARA-LIKE N-TERMINAL DOMAIN-CONTAINING PROTEIN"/>
    <property type="match status" value="1"/>
</dbReference>
<dbReference type="RefSeq" id="WP_078710527.1">
    <property type="nucleotide sequence ID" value="NZ_FUXL01000031.1"/>
</dbReference>
<name>A0A1T4TG00_9HYPH</name>
<dbReference type="STRING" id="1365950.SAMN05428963_1313"/>
<dbReference type="InterPro" id="IPR043166">
    <property type="entry name" value="LarA-like_C"/>
</dbReference>
<evidence type="ECO:0000313" key="2">
    <source>
        <dbReference type="EMBL" id="SKA39367.1"/>
    </source>
</evidence>
<accession>A0A1T4TG00</accession>
<dbReference type="OrthoDB" id="9770545at2"/>
<organism evidence="2 3">
    <name type="scientific">Consotaella salsifontis</name>
    <dbReference type="NCBI Taxonomy" id="1365950"/>
    <lineage>
        <taxon>Bacteria</taxon>
        <taxon>Pseudomonadati</taxon>
        <taxon>Pseudomonadota</taxon>
        <taxon>Alphaproteobacteria</taxon>
        <taxon>Hyphomicrobiales</taxon>
        <taxon>Aurantimonadaceae</taxon>
        <taxon>Consotaella</taxon>
    </lineage>
</organism>
<dbReference type="GO" id="GO:0050043">
    <property type="term" value="F:lactate racemase activity"/>
    <property type="evidence" value="ECO:0007669"/>
    <property type="project" value="InterPro"/>
</dbReference>
<feature type="domain" description="LarA-like N-terminal" evidence="1">
    <location>
        <begin position="8"/>
        <end position="212"/>
    </location>
</feature>
<dbReference type="Gene3D" id="3.90.226.30">
    <property type="match status" value="1"/>
</dbReference>
<dbReference type="AlphaFoldDB" id="A0A1T4TG00"/>
<dbReference type="Gene3D" id="3.40.50.11440">
    <property type="match status" value="1"/>
</dbReference>
<keyword evidence="3" id="KW-1185">Reference proteome</keyword>
<evidence type="ECO:0000313" key="3">
    <source>
        <dbReference type="Proteomes" id="UP000190135"/>
    </source>
</evidence>
<evidence type="ECO:0000259" key="1">
    <source>
        <dbReference type="Pfam" id="PF09861"/>
    </source>
</evidence>
<dbReference type="EMBL" id="FUXL01000031">
    <property type="protein sequence ID" value="SKA39367.1"/>
    <property type="molecule type" value="Genomic_DNA"/>
</dbReference>
<dbReference type="InterPro" id="IPR048068">
    <property type="entry name" value="LarA-like"/>
</dbReference>
<protein>
    <submittedName>
        <fullName evidence="2">Nickel-dependent lactate racemase</fullName>
    </submittedName>
</protein>
<dbReference type="Proteomes" id="UP000190135">
    <property type="component" value="Unassembled WGS sequence"/>
</dbReference>
<dbReference type="InterPro" id="IPR018657">
    <property type="entry name" value="LarA-like_N"/>
</dbReference>
<reference evidence="3" key="1">
    <citation type="submission" date="2017-02" db="EMBL/GenBank/DDBJ databases">
        <authorList>
            <person name="Varghese N."/>
            <person name="Submissions S."/>
        </authorList>
    </citation>
    <scope>NUCLEOTIDE SEQUENCE [LARGE SCALE GENOMIC DNA]</scope>
    <source>
        <strain evidence="3">USBA 369</strain>
    </source>
</reference>
<dbReference type="Pfam" id="PF09861">
    <property type="entry name" value="Lar_N"/>
    <property type="match status" value="1"/>
</dbReference>